<evidence type="ECO:0000256" key="5">
    <source>
        <dbReference type="ARBA" id="ARBA00022692"/>
    </source>
</evidence>
<comment type="similarity">
    <text evidence="2">Belongs to the glycosyltransferase 34 family.</text>
</comment>
<accession>A0AAV1DTP1</accession>
<keyword evidence="10" id="KW-0325">Glycoprotein</keyword>
<evidence type="ECO:0000256" key="9">
    <source>
        <dbReference type="ARBA" id="ARBA00023136"/>
    </source>
</evidence>
<dbReference type="Gene3D" id="3.90.550.10">
    <property type="entry name" value="Spore Coat Polysaccharide Biosynthesis Protein SpsA, Chain A"/>
    <property type="match status" value="1"/>
</dbReference>
<name>A0AAV1DTP1_OLDCO</name>
<keyword evidence="3" id="KW-0328">Glycosyltransferase</keyword>
<comment type="subcellular location">
    <subcellularLocation>
        <location evidence="1">Golgi apparatus membrane</location>
        <topology evidence="1">Single-pass type II membrane protein</topology>
    </subcellularLocation>
</comment>
<evidence type="ECO:0000256" key="7">
    <source>
        <dbReference type="ARBA" id="ARBA00022989"/>
    </source>
</evidence>
<keyword evidence="5" id="KW-0812">Transmembrane</keyword>
<dbReference type="GO" id="GO:0005802">
    <property type="term" value="C:trans-Golgi network"/>
    <property type="evidence" value="ECO:0007669"/>
    <property type="project" value="TreeGrafter"/>
</dbReference>
<dbReference type="Pfam" id="PF05637">
    <property type="entry name" value="Glyco_transf_34"/>
    <property type="match status" value="1"/>
</dbReference>
<keyword evidence="6" id="KW-0735">Signal-anchor</keyword>
<keyword evidence="9" id="KW-0472">Membrane</keyword>
<dbReference type="FunFam" id="3.90.550.10:FF:000101">
    <property type="entry name" value="Probable glycosyltransferase 5"/>
    <property type="match status" value="1"/>
</dbReference>
<proteinExistence type="inferred from homology"/>
<dbReference type="GO" id="GO:0005768">
    <property type="term" value="C:endosome"/>
    <property type="evidence" value="ECO:0007669"/>
    <property type="project" value="TreeGrafter"/>
</dbReference>
<keyword evidence="4" id="KW-0808">Transferase</keyword>
<evidence type="ECO:0000256" key="3">
    <source>
        <dbReference type="ARBA" id="ARBA00022676"/>
    </source>
</evidence>
<dbReference type="EMBL" id="OX459123">
    <property type="protein sequence ID" value="CAI9111252.1"/>
    <property type="molecule type" value="Genomic_DNA"/>
</dbReference>
<dbReference type="GO" id="GO:0008378">
    <property type="term" value="F:galactosyltransferase activity"/>
    <property type="evidence" value="ECO:0007669"/>
    <property type="project" value="TreeGrafter"/>
</dbReference>
<dbReference type="GO" id="GO:0000139">
    <property type="term" value="C:Golgi membrane"/>
    <property type="evidence" value="ECO:0007669"/>
    <property type="project" value="UniProtKB-SubCell"/>
</dbReference>
<dbReference type="AlphaFoldDB" id="A0AAV1DTP1"/>
<dbReference type="InterPro" id="IPR008630">
    <property type="entry name" value="Glyco_trans_34"/>
</dbReference>
<evidence type="ECO:0000256" key="6">
    <source>
        <dbReference type="ARBA" id="ARBA00022968"/>
    </source>
</evidence>
<dbReference type="PANTHER" id="PTHR31311">
    <property type="entry name" value="XYLOGLUCAN 6-XYLOSYLTRANSFERASE 5-RELATED-RELATED"/>
    <property type="match status" value="1"/>
</dbReference>
<evidence type="ECO:0000256" key="4">
    <source>
        <dbReference type="ARBA" id="ARBA00022679"/>
    </source>
</evidence>
<protein>
    <submittedName>
        <fullName evidence="11">OLC1v1011430C1</fullName>
    </submittedName>
</protein>
<dbReference type="PANTHER" id="PTHR31311:SF15">
    <property type="entry name" value="GLYCOSYLTRANSFERASE 6-LIKE"/>
    <property type="match status" value="1"/>
</dbReference>
<evidence type="ECO:0000256" key="10">
    <source>
        <dbReference type="ARBA" id="ARBA00023180"/>
    </source>
</evidence>
<keyword evidence="7" id="KW-1133">Transmembrane helix</keyword>
<organism evidence="11 12">
    <name type="scientific">Oldenlandia corymbosa var. corymbosa</name>
    <dbReference type="NCBI Taxonomy" id="529605"/>
    <lineage>
        <taxon>Eukaryota</taxon>
        <taxon>Viridiplantae</taxon>
        <taxon>Streptophyta</taxon>
        <taxon>Embryophyta</taxon>
        <taxon>Tracheophyta</taxon>
        <taxon>Spermatophyta</taxon>
        <taxon>Magnoliopsida</taxon>
        <taxon>eudicotyledons</taxon>
        <taxon>Gunneridae</taxon>
        <taxon>Pentapetalae</taxon>
        <taxon>asterids</taxon>
        <taxon>lamiids</taxon>
        <taxon>Gentianales</taxon>
        <taxon>Rubiaceae</taxon>
        <taxon>Rubioideae</taxon>
        <taxon>Spermacoceae</taxon>
        <taxon>Hedyotis-Oldenlandia complex</taxon>
        <taxon>Oldenlandia</taxon>
    </lineage>
</organism>
<evidence type="ECO:0000256" key="8">
    <source>
        <dbReference type="ARBA" id="ARBA00023034"/>
    </source>
</evidence>
<sequence>MARNKPLTKPSLFSDCKSFFLAALTATLLVCAIWSLTKPWTKANSSSSTLNSSTSNDPNFCNNQAGQAFNRVHDPPETTFYDDPQLSYTLGTPIENWDRKRKLWLKLHPTFSGRAENRILIVTGSQPAPCKNPIGDHLLLRCFKNKADYSRIHGYDIFYNTACLDPKMCNVWAKVALVRAAMVAHPEAEWIWWMDSDAIFTDMYFKVPLQKYNRYNLIVPGWPDTLYQNKSWVSVNTGSFLMRNCQWSLDFLDVWASMSPRSPDYNFWGETLMATLSDKTFPGADEQSSLVYILLKGARKWKDAIHLETEYDLSSYWVGIIGKINEYSRKYNEIQRNVPILRRRRAEAVSQFYGSILEQNLAGGGDSKWPFITHFTGCQPCNGNHDPSYVGNSCWIGMERALNFADNQVLQNYGFEHGDLNNGSFVSPLRFAFRLDDNEFGKIRMRNRTGR</sequence>
<evidence type="ECO:0000313" key="11">
    <source>
        <dbReference type="EMBL" id="CAI9111252.1"/>
    </source>
</evidence>
<reference evidence="11" key="1">
    <citation type="submission" date="2023-03" db="EMBL/GenBank/DDBJ databases">
        <authorList>
            <person name="Julca I."/>
        </authorList>
    </citation>
    <scope>NUCLEOTIDE SEQUENCE</scope>
</reference>
<dbReference type="Proteomes" id="UP001161247">
    <property type="component" value="Chromosome 6"/>
</dbReference>
<dbReference type="InterPro" id="IPR029044">
    <property type="entry name" value="Nucleotide-diphossugar_trans"/>
</dbReference>
<gene>
    <name evidence="11" type="ORF">OLC1_LOCUS18709</name>
</gene>
<evidence type="ECO:0000313" key="12">
    <source>
        <dbReference type="Proteomes" id="UP001161247"/>
    </source>
</evidence>
<evidence type="ECO:0000256" key="1">
    <source>
        <dbReference type="ARBA" id="ARBA00004323"/>
    </source>
</evidence>
<keyword evidence="8" id="KW-0333">Golgi apparatus</keyword>
<evidence type="ECO:0000256" key="2">
    <source>
        <dbReference type="ARBA" id="ARBA00005664"/>
    </source>
</evidence>
<keyword evidence="12" id="KW-1185">Reference proteome</keyword>